<evidence type="ECO:0000313" key="1">
    <source>
        <dbReference type="EMBL" id="GGM40224.1"/>
    </source>
</evidence>
<dbReference type="EMBL" id="BMPT01000021">
    <property type="protein sequence ID" value="GGM40224.1"/>
    <property type="molecule type" value="Genomic_DNA"/>
</dbReference>
<dbReference type="RefSeq" id="WP_171104827.1">
    <property type="nucleotide sequence ID" value="NZ_BMPT01000021.1"/>
</dbReference>
<keyword evidence="2" id="KW-1185">Reference proteome</keyword>
<dbReference type="PANTHER" id="PTHR41913:SF1">
    <property type="entry name" value="DUF1684 DOMAIN-CONTAINING PROTEIN"/>
    <property type="match status" value="1"/>
</dbReference>
<proteinExistence type="predicted"/>
<gene>
    <name evidence="1" type="ORF">GCM10010102_39770</name>
</gene>
<dbReference type="Proteomes" id="UP000655589">
    <property type="component" value="Unassembled WGS sequence"/>
</dbReference>
<dbReference type="PANTHER" id="PTHR41913">
    <property type="entry name" value="DUF1684 DOMAIN-CONTAINING PROTEIN"/>
    <property type="match status" value="1"/>
</dbReference>
<dbReference type="AlphaFoldDB" id="A0A8H9L5U6"/>
<sequence length="272" mass="28303">MTSTAARAQDQAGYDAWRAQRWAELAGPGGKASVVARAVVSGPGDHVIDGVPGRWSTDGSGALIVSAEPGDGVLVDGALVAGRAEVPTGQSFTLPGGRTGMVGGGAGSYGVVVLDEGALERSRLVGIDAYDHAPAWVLRGELRPVPDGRRVEVERLTVPRSTDRMPAPVDLAFTVDGVEHVLTVVEEIPGQGLVIFTDETSGTDTPEIGRWLTLPLAPPGTAVTVDLNRVTLSHHHVAPRVFTCPLAPAGNHLPFRVEAGERRLVYAPGPAS</sequence>
<dbReference type="Pfam" id="PF07920">
    <property type="entry name" value="DUF1684"/>
    <property type="match status" value="1"/>
</dbReference>
<organism evidence="1 2">
    <name type="scientific">Promicromonospora citrea</name>
    <dbReference type="NCBI Taxonomy" id="43677"/>
    <lineage>
        <taxon>Bacteria</taxon>
        <taxon>Bacillati</taxon>
        <taxon>Actinomycetota</taxon>
        <taxon>Actinomycetes</taxon>
        <taxon>Micrococcales</taxon>
        <taxon>Promicromonosporaceae</taxon>
        <taxon>Promicromonospora</taxon>
    </lineage>
</organism>
<protein>
    <recommendedName>
        <fullName evidence="3">DUF1684 domain-containing protein</fullName>
    </recommendedName>
</protein>
<evidence type="ECO:0008006" key="3">
    <source>
        <dbReference type="Google" id="ProtNLM"/>
    </source>
</evidence>
<name>A0A8H9L5U6_9MICO</name>
<reference evidence="1" key="1">
    <citation type="journal article" date="2014" name="Int. J. Syst. Evol. Microbiol.">
        <title>Complete genome sequence of Corynebacterium casei LMG S-19264T (=DSM 44701T), isolated from a smear-ripened cheese.</title>
        <authorList>
            <consortium name="US DOE Joint Genome Institute (JGI-PGF)"/>
            <person name="Walter F."/>
            <person name="Albersmeier A."/>
            <person name="Kalinowski J."/>
            <person name="Ruckert C."/>
        </authorList>
    </citation>
    <scope>NUCLEOTIDE SEQUENCE</scope>
    <source>
        <strain evidence="1">JCM 3051</strain>
    </source>
</reference>
<evidence type="ECO:0000313" key="2">
    <source>
        <dbReference type="Proteomes" id="UP000655589"/>
    </source>
</evidence>
<comment type="caution">
    <text evidence="1">The sequence shown here is derived from an EMBL/GenBank/DDBJ whole genome shotgun (WGS) entry which is preliminary data.</text>
</comment>
<accession>A0A8H9L5U6</accession>
<dbReference type="InterPro" id="IPR012467">
    <property type="entry name" value="DUF1684"/>
</dbReference>
<reference evidence="1" key="2">
    <citation type="submission" date="2020-09" db="EMBL/GenBank/DDBJ databases">
        <authorList>
            <person name="Sun Q."/>
            <person name="Ohkuma M."/>
        </authorList>
    </citation>
    <scope>NUCLEOTIDE SEQUENCE</scope>
    <source>
        <strain evidence="1">JCM 3051</strain>
    </source>
</reference>